<dbReference type="AlphaFoldDB" id="A0AA42CUX7"/>
<comment type="caution">
    <text evidence="1">The sequence shown here is derived from an EMBL/GenBank/DDBJ whole genome shotgun (WGS) entry which is preliminary data.</text>
</comment>
<name>A0AA42CUX7_9GAMM</name>
<dbReference type="RefSeq" id="WP_265896501.1">
    <property type="nucleotide sequence ID" value="NZ_JAPIVE010000003.1"/>
</dbReference>
<protein>
    <submittedName>
        <fullName evidence="1">Uncharacterized protein</fullName>
    </submittedName>
</protein>
<gene>
    <name evidence="1" type="ORF">OQ287_11440</name>
</gene>
<accession>A0AA42CUX7</accession>
<evidence type="ECO:0000313" key="1">
    <source>
        <dbReference type="EMBL" id="MCX2524854.1"/>
    </source>
</evidence>
<keyword evidence="2" id="KW-1185">Reference proteome</keyword>
<dbReference type="Proteomes" id="UP001165678">
    <property type="component" value="Unassembled WGS sequence"/>
</dbReference>
<organism evidence="1 2">
    <name type="scientific">Larsenimonas rhizosphaerae</name>
    <dbReference type="NCBI Taxonomy" id="2944682"/>
    <lineage>
        <taxon>Bacteria</taxon>
        <taxon>Pseudomonadati</taxon>
        <taxon>Pseudomonadota</taxon>
        <taxon>Gammaproteobacteria</taxon>
        <taxon>Oceanospirillales</taxon>
        <taxon>Halomonadaceae</taxon>
        <taxon>Larsenimonas</taxon>
    </lineage>
</organism>
<evidence type="ECO:0000313" key="2">
    <source>
        <dbReference type="Proteomes" id="UP001165678"/>
    </source>
</evidence>
<reference evidence="1" key="1">
    <citation type="submission" date="2022-11" db="EMBL/GenBank/DDBJ databases">
        <title>Larsenimonas rhizosphaerae sp. nov., isolated from a tidal mudflat.</title>
        <authorList>
            <person name="Lee S.D."/>
            <person name="Kim I.S."/>
        </authorList>
    </citation>
    <scope>NUCLEOTIDE SEQUENCE</scope>
    <source>
        <strain evidence="1">GH2-1</strain>
    </source>
</reference>
<dbReference type="EMBL" id="JAPIVE010000003">
    <property type="protein sequence ID" value="MCX2524854.1"/>
    <property type="molecule type" value="Genomic_DNA"/>
</dbReference>
<sequence>MKHLFCISSPFQADSARRIIGYYDLPSEEVRILLFDHAFGRDHERVLCSLGELAGQVEIRHITAKTNALSRRLRFVFREAPEGNFKVYSGDWRNKLFKFFALHPGFRGFIAMDDGTASLVIAEQAAKGRQKMFAGLARFRPLFISRYPLKTLCPSLEVISLPTASHQKPLDTDAVLFIGCCVVEKGIMREEDYQQQLACARAAFPHQRIVYYPHRSEQPRALPEGFERVDPAVPIEHWFEMQPSPPAGLVSLFSSALINLASDYPDIRAFYMKPTADRILKRSDDIERVYHWLECLPGFTRLPEIHTP</sequence>
<proteinExistence type="predicted"/>